<keyword evidence="5" id="KW-0503">Monooxygenase</keyword>
<organism evidence="5 6">
    <name type="scientific">Exophiala viscosa</name>
    <dbReference type="NCBI Taxonomy" id="2486360"/>
    <lineage>
        <taxon>Eukaryota</taxon>
        <taxon>Fungi</taxon>
        <taxon>Dikarya</taxon>
        <taxon>Ascomycota</taxon>
        <taxon>Pezizomycotina</taxon>
        <taxon>Eurotiomycetes</taxon>
        <taxon>Chaetothyriomycetidae</taxon>
        <taxon>Chaetothyriales</taxon>
        <taxon>Herpotrichiellaceae</taxon>
        <taxon>Exophiala</taxon>
    </lineage>
</organism>
<dbReference type="GO" id="GO:0004499">
    <property type="term" value="F:N,N-dimethylaniline monooxygenase activity"/>
    <property type="evidence" value="ECO:0007669"/>
    <property type="project" value="InterPro"/>
</dbReference>
<evidence type="ECO:0000256" key="1">
    <source>
        <dbReference type="ARBA" id="ARBA00022630"/>
    </source>
</evidence>
<dbReference type="GO" id="GO:0050660">
    <property type="term" value="F:flavin adenine dinucleotide binding"/>
    <property type="evidence" value="ECO:0007669"/>
    <property type="project" value="InterPro"/>
</dbReference>
<dbReference type="Proteomes" id="UP001203852">
    <property type="component" value="Unassembled WGS sequence"/>
</dbReference>
<dbReference type="AlphaFoldDB" id="A0AAN6DNE5"/>
<reference evidence="5" key="1">
    <citation type="journal article" date="2022" name="bioRxiv">
        <title>Deciphering the potential niche of two novel black yeast fungi from a biological soil crust based on their genomes, phenotypes, and melanin regulation.</title>
        <authorList>
            <consortium name="DOE Joint Genome Institute"/>
            <person name="Carr E.C."/>
            <person name="Barton Q."/>
            <person name="Grambo S."/>
            <person name="Sullivan M."/>
            <person name="Renfro C.M."/>
            <person name="Kuo A."/>
            <person name="Pangilinan J."/>
            <person name="Lipzen A."/>
            <person name="Keymanesh K."/>
            <person name="Savage E."/>
            <person name="Barry K."/>
            <person name="Grigoriev I.V."/>
            <person name="Riekhof W.R."/>
            <person name="Harris S.S."/>
        </authorList>
    </citation>
    <scope>NUCLEOTIDE SEQUENCE</scope>
    <source>
        <strain evidence="5">JF 03-4F</strain>
    </source>
</reference>
<dbReference type="Gene3D" id="3.50.50.60">
    <property type="entry name" value="FAD/NAD(P)-binding domain"/>
    <property type="match status" value="3"/>
</dbReference>
<sequence length="537" mass="60234">MVDYAAIVIGAGFGGLRMLYELRSLGISPVKILETGSDVGGTWYWNRYPGARTDSECFDYMFNFSDELKKEWNWPERYSTQDTVLRYLGTAADKYDMRKDIQFDTSVKSAHYNEATNKWVITTSQGDEYSCTFLISAVGPLSLGRKPPFPGLDSFRGEWYQASQWPNKSVDFTGKRVAVIGTGATGVQVIPVVSHNAKSVTVFQQTPNYVIPARNYPMTPERMHEIKRGYDESWQKVRTQAWGAGNTWGHFNYSDVKDDKELQHKILERGWELGGFRGFIFDTFNDMFSDMDSNDAVCEFIRQKIHAIVKDEKTAELLCPHYPLLSKRPPLGHFYYETFNKSHVKLVSVRDNPIKEITPAGLRTNTDEYEFDVIIFAIGFDAVTGALNAIDIRGPTNQSLAEAWSTKVDTMLGITVAGFPNMFIISGPHSPFATIPVIIDNTVNWIGQAITHMQKNGLKSLEATPKASDAWRETVLAAFNKTILPVSAEKVNSWYVGANVPGKTHDVLFYFGGMPSYFSACQDEADAGFPGFKSVPL</sequence>
<keyword evidence="3" id="KW-0521">NADP</keyword>
<name>A0AAN6DNE5_9EURO</name>
<evidence type="ECO:0000313" key="5">
    <source>
        <dbReference type="EMBL" id="KAI1608327.1"/>
    </source>
</evidence>
<proteinExistence type="predicted"/>
<keyword evidence="4" id="KW-0560">Oxidoreductase</keyword>
<evidence type="ECO:0000256" key="4">
    <source>
        <dbReference type="ARBA" id="ARBA00023002"/>
    </source>
</evidence>
<dbReference type="PANTHER" id="PTHR43098:SF5">
    <property type="entry name" value="DUAL-FUNCTIONAL MONOOXYGENASE_METHYLTRANSFERASE PSOF"/>
    <property type="match status" value="1"/>
</dbReference>
<dbReference type="PANTHER" id="PTHR43098">
    <property type="entry name" value="L-ORNITHINE N(5)-MONOOXYGENASE-RELATED"/>
    <property type="match status" value="1"/>
</dbReference>
<comment type="caution">
    <text evidence="5">The sequence shown here is derived from an EMBL/GenBank/DDBJ whole genome shotgun (WGS) entry which is preliminary data.</text>
</comment>
<dbReference type="InterPro" id="IPR036188">
    <property type="entry name" value="FAD/NAD-bd_sf"/>
</dbReference>
<dbReference type="SUPFAM" id="SSF51905">
    <property type="entry name" value="FAD/NAD(P)-binding domain"/>
    <property type="match status" value="2"/>
</dbReference>
<gene>
    <name evidence="5" type="ORF">EDD36DRAFT_482709</name>
</gene>
<dbReference type="InterPro" id="IPR020946">
    <property type="entry name" value="Flavin_mOase-like"/>
</dbReference>
<dbReference type="GO" id="GO:0050661">
    <property type="term" value="F:NADP binding"/>
    <property type="evidence" value="ECO:0007669"/>
    <property type="project" value="InterPro"/>
</dbReference>
<dbReference type="EMBL" id="MU404363">
    <property type="protein sequence ID" value="KAI1608327.1"/>
    <property type="molecule type" value="Genomic_DNA"/>
</dbReference>
<accession>A0AAN6DNE5</accession>
<evidence type="ECO:0000313" key="6">
    <source>
        <dbReference type="Proteomes" id="UP001203852"/>
    </source>
</evidence>
<keyword evidence="1" id="KW-0285">Flavoprotein</keyword>
<protein>
    <submittedName>
        <fullName evidence="5">Cyclohexanone monooxygenase</fullName>
    </submittedName>
</protein>
<evidence type="ECO:0000256" key="2">
    <source>
        <dbReference type="ARBA" id="ARBA00022827"/>
    </source>
</evidence>
<dbReference type="Pfam" id="PF00743">
    <property type="entry name" value="FMO-like"/>
    <property type="match status" value="1"/>
</dbReference>
<evidence type="ECO:0000256" key="3">
    <source>
        <dbReference type="ARBA" id="ARBA00022857"/>
    </source>
</evidence>
<keyword evidence="6" id="KW-1185">Reference proteome</keyword>
<dbReference type="InterPro" id="IPR050775">
    <property type="entry name" value="FAD-binding_Monooxygenases"/>
</dbReference>
<keyword evidence="2" id="KW-0274">FAD</keyword>